<dbReference type="InterPro" id="IPR050383">
    <property type="entry name" value="GlyoxalaseI/FosfomycinResist"/>
</dbReference>
<comment type="caution">
    <text evidence="4">The sequence shown here is derived from an EMBL/GenBank/DDBJ whole genome shotgun (WGS) entry which is preliminary data.</text>
</comment>
<dbReference type="RefSeq" id="XP_022496337.1">
    <property type="nucleotide sequence ID" value="XM_022647728.1"/>
</dbReference>
<evidence type="ECO:0000313" key="5">
    <source>
        <dbReference type="Proteomes" id="UP000185904"/>
    </source>
</evidence>
<evidence type="ECO:0000256" key="1">
    <source>
        <dbReference type="ARBA" id="ARBA00010363"/>
    </source>
</evidence>
<dbReference type="InterPro" id="IPR004360">
    <property type="entry name" value="Glyas_Fos-R_dOase_dom"/>
</dbReference>
<evidence type="ECO:0000313" key="4">
    <source>
        <dbReference type="EMBL" id="OAL28510.1"/>
    </source>
</evidence>
<comment type="similarity">
    <text evidence="1">Belongs to the glyoxalase I family.</text>
</comment>
<dbReference type="Pfam" id="PF00903">
    <property type="entry name" value="Glyoxalase"/>
    <property type="match status" value="1"/>
</dbReference>
<dbReference type="GeneID" id="34592856"/>
<dbReference type="AlphaFoldDB" id="A0A178CEW9"/>
<dbReference type="Proteomes" id="UP000185904">
    <property type="component" value="Unassembled WGS sequence"/>
</dbReference>
<protein>
    <recommendedName>
        <fullName evidence="3">VOC domain-containing protein</fullName>
    </recommendedName>
</protein>
<evidence type="ECO:0000256" key="2">
    <source>
        <dbReference type="SAM" id="MobiDB-lite"/>
    </source>
</evidence>
<gene>
    <name evidence="4" type="ORF">AYO20_09458</name>
</gene>
<feature type="domain" description="VOC" evidence="3">
    <location>
        <begin position="31"/>
        <end position="148"/>
    </location>
</feature>
<dbReference type="PROSITE" id="PS51819">
    <property type="entry name" value="VOC"/>
    <property type="match status" value="1"/>
</dbReference>
<keyword evidence="5" id="KW-1185">Reference proteome</keyword>
<dbReference type="OrthoDB" id="5371818at2759"/>
<proteinExistence type="inferred from homology"/>
<accession>A0A178CEW9</accession>
<dbReference type="SUPFAM" id="SSF54593">
    <property type="entry name" value="Glyoxalase/Bleomycin resistance protein/Dihydroxybiphenyl dioxygenase"/>
    <property type="match status" value="1"/>
</dbReference>
<dbReference type="InterPro" id="IPR037523">
    <property type="entry name" value="VOC_core"/>
</dbReference>
<dbReference type="EMBL" id="LVCJ01000087">
    <property type="protein sequence ID" value="OAL28510.1"/>
    <property type="molecule type" value="Genomic_DNA"/>
</dbReference>
<dbReference type="Gene3D" id="3.10.180.10">
    <property type="entry name" value="2,3-Dihydroxybiphenyl 1,2-Dioxygenase, domain 1"/>
    <property type="match status" value="1"/>
</dbReference>
<sequence>MTAQHNGTTNSVNGHSQNGAPQTIKVKSPISLAHVVLRTSNYEPMVQFWQAFLGAEISFKGDQLAFLRYDDEHHRIAIINVPGTGPKVPTSAGLEHIAFTFETLDDLTESYLQRKALGMMPCWCTNHGPTTSIYYRDPDGNRIETQVDNFDTVDEANAFMAGPLYRENPIGTDFDPEDMIKRLKAGEDHRSIKTRVEIGKRSLPEDF</sequence>
<reference evidence="4 5" key="1">
    <citation type="submission" date="2016-03" db="EMBL/GenBank/DDBJ databases">
        <title>The draft genome sequence of Fonsecaea nubica causative agent of cutaneous subcutaneous infection in human host.</title>
        <authorList>
            <person name="Costa F."/>
            <person name="Sybren D.H."/>
            <person name="Raittz R.T."/>
            <person name="Weiss V.A."/>
            <person name="Leao A.C."/>
            <person name="Gomes R."/>
            <person name="De Souza E.M."/>
            <person name="Pedrosa F.O."/>
            <person name="Steffens M.B."/>
            <person name="Bombassaro A."/>
            <person name="Tadra-Sfeir M.Z."/>
            <person name="Moreno L.F."/>
            <person name="Najafzadeh M.J."/>
            <person name="Felipe M.S."/>
            <person name="Teixeira M."/>
            <person name="Sun J."/>
            <person name="Xi L."/>
            <person name="Castro M.A."/>
            <person name="Vicente V.A."/>
        </authorList>
    </citation>
    <scope>NUCLEOTIDE SEQUENCE [LARGE SCALE GENOMIC DNA]</scope>
    <source>
        <strain evidence="4 5">CBS 269.64</strain>
    </source>
</reference>
<feature type="region of interest" description="Disordered" evidence="2">
    <location>
        <begin position="1"/>
        <end position="21"/>
    </location>
</feature>
<organism evidence="4 5">
    <name type="scientific">Fonsecaea nubica</name>
    <dbReference type="NCBI Taxonomy" id="856822"/>
    <lineage>
        <taxon>Eukaryota</taxon>
        <taxon>Fungi</taxon>
        <taxon>Dikarya</taxon>
        <taxon>Ascomycota</taxon>
        <taxon>Pezizomycotina</taxon>
        <taxon>Eurotiomycetes</taxon>
        <taxon>Chaetothyriomycetidae</taxon>
        <taxon>Chaetothyriales</taxon>
        <taxon>Herpotrichiellaceae</taxon>
        <taxon>Fonsecaea</taxon>
    </lineage>
</organism>
<dbReference type="PANTHER" id="PTHR21366">
    <property type="entry name" value="GLYOXALASE FAMILY PROTEIN"/>
    <property type="match status" value="1"/>
</dbReference>
<dbReference type="PANTHER" id="PTHR21366:SF14">
    <property type="entry name" value="GLYOXALASE DOMAIN-CONTAINING PROTEIN 5"/>
    <property type="match status" value="1"/>
</dbReference>
<dbReference type="InterPro" id="IPR029068">
    <property type="entry name" value="Glyas_Bleomycin-R_OHBP_Dase"/>
</dbReference>
<evidence type="ECO:0000259" key="3">
    <source>
        <dbReference type="PROSITE" id="PS51819"/>
    </source>
</evidence>
<name>A0A178CEW9_9EURO</name>